<dbReference type="Gene3D" id="2.120.10.80">
    <property type="entry name" value="Kelch-type beta propeller"/>
    <property type="match status" value="1"/>
</dbReference>
<protein>
    <submittedName>
        <fullName evidence="5">Uncharacterized protein</fullName>
    </submittedName>
</protein>
<evidence type="ECO:0000259" key="4">
    <source>
        <dbReference type="Pfam" id="PF20843"/>
    </source>
</evidence>
<evidence type="ECO:0000259" key="2">
    <source>
        <dbReference type="Pfam" id="PF12768"/>
    </source>
</evidence>
<dbReference type="PANTHER" id="PTHR31778">
    <property type="entry name" value="BUD SITE SELECTION PROTEIN RAX2"/>
    <property type="match status" value="1"/>
</dbReference>
<keyword evidence="6" id="KW-1185">Reference proteome</keyword>
<feature type="domain" description="Rax2-like second" evidence="3">
    <location>
        <begin position="211"/>
        <end position="352"/>
    </location>
</feature>
<dbReference type="PANTHER" id="PTHR31778:SF2">
    <property type="entry name" value="BUD SITE SELECTION PROTEIN RAX2"/>
    <property type="match status" value="1"/>
</dbReference>
<reference evidence="5 6" key="1">
    <citation type="journal article" date="2016" name="Proc. Natl. Acad. Sci. U.S.A.">
        <title>Comparative genomics of biotechnologically important yeasts.</title>
        <authorList>
            <person name="Riley R."/>
            <person name="Haridas S."/>
            <person name="Wolfe K.H."/>
            <person name="Lopes M.R."/>
            <person name="Hittinger C.T."/>
            <person name="Goeker M."/>
            <person name="Salamov A.A."/>
            <person name="Wisecaver J.H."/>
            <person name="Long T.M."/>
            <person name="Calvey C.H."/>
            <person name="Aerts A.L."/>
            <person name="Barry K.W."/>
            <person name="Choi C."/>
            <person name="Clum A."/>
            <person name="Coughlan A.Y."/>
            <person name="Deshpande S."/>
            <person name="Douglass A.P."/>
            <person name="Hanson S.J."/>
            <person name="Klenk H.-P."/>
            <person name="LaButti K.M."/>
            <person name="Lapidus A."/>
            <person name="Lindquist E.A."/>
            <person name="Lipzen A.M."/>
            <person name="Meier-Kolthoff J.P."/>
            <person name="Ohm R.A."/>
            <person name="Otillar R.P."/>
            <person name="Pangilinan J.L."/>
            <person name="Peng Y."/>
            <person name="Rokas A."/>
            <person name="Rosa C.A."/>
            <person name="Scheuner C."/>
            <person name="Sibirny A.A."/>
            <person name="Slot J.C."/>
            <person name="Stielow J.B."/>
            <person name="Sun H."/>
            <person name="Kurtzman C.P."/>
            <person name="Blackwell M."/>
            <person name="Grigoriev I.V."/>
            <person name="Jeffries T.W."/>
        </authorList>
    </citation>
    <scope>NUCLEOTIDE SEQUENCE [LARGE SCALE GENOMIC DNA]</scope>
    <source>
        <strain evidence="5 6">DSM 6958</strain>
    </source>
</reference>
<dbReference type="InterPro" id="IPR011043">
    <property type="entry name" value="Gal_Oxase/kelch_b-propeller"/>
</dbReference>
<dbReference type="SUPFAM" id="SSF50965">
    <property type="entry name" value="Galactose oxidase, central domain"/>
    <property type="match status" value="2"/>
</dbReference>
<sequence length="1219" mass="132481">MVRAESFDVETIAQPLLNTDSLGKMGILGSFDSISTYEYVGQQDILSSSGSPYNDSIFIERDGFWGLKNSTDGLVHSMCEINSVIYLAGNFTKIGSQLAAGLASYDTNSGIFDSLGTGVDGSIKTIYCDSESKLLYVGGSLEFNQTYGSAIWDPASSKWNTTAFGGFNEGSQVNSILKYNDNIIFGGRFDGLGDASLLLSNSSTNSTVIYNSQRISFSSASFYAEGTNSGDKNNEPSSIVCNKGDWLLDNNRAGTWASYFPFSITPTKIRLFNSKTEGTGTKTWRFHAYPMNGILNMTYIDPGNNQTLYCDAWCPLPESSTTPYQDFEFVNPVSMSSFQIDLLDYYGSAAGLGGIELFQNDIIVHANTSFDTADSCFKKGNTSISIVNGDGWTSPKLITGAVATYISAEVSPEEYNEYSVVFQPNITVSGNYTILVYTPGCIDDQTCDMRGQVNVTVNFSEYQPPITTLLYETNDEEKYDTVYYGHIDPISDSYRPSVTLSLTNIDSDVVFAADRAQFILNSTTVIEKNTSSELSINGLFEFRPSNFTPKFREENEFIIGNTTINLAGNLLQENAEVNSLVVQNTSLFIGGNLSSNRTGEGVFALNSESGSVNRLTNNGLNGVVESMIVFDQFDKNTVIITGNFSNTKSRSESGENLSNIAAFNTSNSAWISFGRGVNAPISMVFPLQLNTSSALGIRGNFTECYTLKGETILASNGFNTWVIEDATWLENSRLKNSGFKGILSSSIQVNQTWYYAGVGTIGGTTAPGAALLNSDFDLEPMNFEIGSISPTSNITKRADDDSDSPFSVNVGVFVNATTSVIGGHFNVTSNGATFENIIINNNGSISGLPPGLDSSSEFKSLLINNDFLYAGGSISGSINNGFVSGLIFYDIKNEIYTIQPSGLEGGRSTVLELRIRPNSEQLIVVGDFEMAGSLSCNAFCIYDLDSSRWESPSTGLFGTVSSMEFLSNDILLLAGNMTLNSTRASLALYDFGSSSFSLLHNNQSVSLPGSVSRFVLNGNAVDSIFVCGQTNDGAPYLSHWNGTLWSDIDSDIISADSFNDIKILESNDNHNSNDILSRDEILLVMGSFTFEKYGQVSAAFFDGVEWTPFLITNKSKKSMGSVQSFFSQSSHSFSRLAQQQFMKRGFVVLISLAIAFGLICIIILISLLFTHWRRPSDGYKRATSRIAESEMTGPVPPNTLFKHMGTLGPRKRPVSSIIE</sequence>
<dbReference type="GO" id="GO:0000282">
    <property type="term" value="P:cellular bud site selection"/>
    <property type="evidence" value="ECO:0007669"/>
    <property type="project" value="TreeGrafter"/>
</dbReference>
<dbReference type="Pfam" id="PF20843">
    <property type="entry name" value="Rax2_3"/>
    <property type="match status" value="1"/>
</dbReference>
<dbReference type="AlphaFoldDB" id="A0A1E3PR92"/>
<dbReference type="InterPro" id="IPR048265">
    <property type="entry name" value="Rax2-like_third"/>
</dbReference>
<dbReference type="EMBL" id="KV454406">
    <property type="protein sequence ID" value="ODQ67929.1"/>
    <property type="molecule type" value="Genomic_DNA"/>
</dbReference>
<dbReference type="GO" id="GO:0005935">
    <property type="term" value="C:cellular bud neck"/>
    <property type="evidence" value="ECO:0007669"/>
    <property type="project" value="TreeGrafter"/>
</dbReference>
<evidence type="ECO:0000313" key="6">
    <source>
        <dbReference type="Proteomes" id="UP000095009"/>
    </source>
</evidence>
<name>A0A1E3PR92_9ASCO</name>
<keyword evidence="1" id="KW-0472">Membrane</keyword>
<dbReference type="Pfam" id="PF20842">
    <property type="entry name" value="Rax2_2"/>
    <property type="match status" value="1"/>
</dbReference>
<evidence type="ECO:0000259" key="3">
    <source>
        <dbReference type="Pfam" id="PF20842"/>
    </source>
</evidence>
<dbReference type="Pfam" id="PF12768">
    <property type="entry name" value="Rax2"/>
    <property type="match status" value="1"/>
</dbReference>
<feature type="transmembrane region" description="Helical" evidence="1">
    <location>
        <begin position="1146"/>
        <end position="1170"/>
    </location>
</feature>
<feature type="domain" description="Rax2-like third" evidence="4">
    <location>
        <begin position="364"/>
        <end position="520"/>
    </location>
</feature>
<dbReference type="OrthoDB" id="2503993at2759"/>
<dbReference type="InterPro" id="IPR024982">
    <property type="entry name" value="Rax2-like_C"/>
</dbReference>
<dbReference type="GO" id="GO:0005621">
    <property type="term" value="C:cellular bud scar"/>
    <property type="evidence" value="ECO:0007669"/>
    <property type="project" value="TreeGrafter"/>
</dbReference>
<keyword evidence="1" id="KW-1133">Transmembrane helix</keyword>
<dbReference type="GO" id="GO:1902929">
    <property type="term" value="C:plasma membrane of growing cell tip"/>
    <property type="evidence" value="ECO:0007669"/>
    <property type="project" value="TreeGrafter"/>
</dbReference>
<accession>A0A1E3PR92</accession>
<organism evidence="5 6">
    <name type="scientific">Nadsonia fulvescens var. elongata DSM 6958</name>
    <dbReference type="NCBI Taxonomy" id="857566"/>
    <lineage>
        <taxon>Eukaryota</taxon>
        <taxon>Fungi</taxon>
        <taxon>Dikarya</taxon>
        <taxon>Ascomycota</taxon>
        <taxon>Saccharomycotina</taxon>
        <taxon>Dipodascomycetes</taxon>
        <taxon>Dipodascales</taxon>
        <taxon>Dipodascales incertae sedis</taxon>
        <taxon>Nadsonia</taxon>
    </lineage>
</organism>
<dbReference type="InterPro" id="IPR048266">
    <property type="entry name" value="Rax2-like_second"/>
</dbReference>
<proteinExistence type="predicted"/>
<evidence type="ECO:0000313" key="5">
    <source>
        <dbReference type="EMBL" id="ODQ67929.1"/>
    </source>
</evidence>
<feature type="domain" description="Rax2-like C-terminal" evidence="2">
    <location>
        <begin position="886"/>
        <end position="1134"/>
    </location>
</feature>
<dbReference type="InterPro" id="IPR015915">
    <property type="entry name" value="Kelch-typ_b-propeller"/>
</dbReference>
<dbReference type="STRING" id="857566.A0A1E3PR92"/>
<dbReference type="Proteomes" id="UP000095009">
    <property type="component" value="Unassembled WGS sequence"/>
</dbReference>
<evidence type="ECO:0000256" key="1">
    <source>
        <dbReference type="SAM" id="Phobius"/>
    </source>
</evidence>
<keyword evidence="1" id="KW-0812">Transmembrane</keyword>
<gene>
    <name evidence="5" type="ORF">NADFUDRAFT_48588</name>
</gene>